<dbReference type="SUPFAM" id="SSF47005">
    <property type="entry name" value="Peripheral subunit-binding domain of 2-oxo acid dehydrogenase complex"/>
    <property type="match status" value="1"/>
</dbReference>
<evidence type="ECO:0000256" key="11">
    <source>
        <dbReference type="ARBA" id="ARBA00052761"/>
    </source>
</evidence>
<dbReference type="UniPathway" id="UPA00868">
    <property type="reaction ID" value="UER00840"/>
</dbReference>
<dbReference type="Proteomes" id="UP000273500">
    <property type="component" value="Unassembled WGS sequence"/>
</dbReference>
<keyword evidence="7 12" id="KW-0816">Tricarboxylic acid cycle</keyword>
<keyword evidence="9 12" id="KW-0450">Lipoyl</keyword>
<dbReference type="GO" id="GO:0045252">
    <property type="term" value="C:oxoglutarate dehydrogenase complex"/>
    <property type="evidence" value="ECO:0007669"/>
    <property type="project" value="UniProtKB-UniRule"/>
</dbReference>
<dbReference type="InterPro" id="IPR003016">
    <property type="entry name" value="2-oxoA_DH_lipoyl-BS"/>
</dbReference>
<evidence type="ECO:0000256" key="4">
    <source>
        <dbReference type="ARBA" id="ARBA00007317"/>
    </source>
</evidence>
<dbReference type="InterPro" id="IPR011053">
    <property type="entry name" value="Single_hybrid_motif"/>
</dbReference>
<dbReference type="Pfam" id="PF00198">
    <property type="entry name" value="2-oxoacid_dh"/>
    <property type="match status" value="1"/>
</dbReference>
<accession>A0A428KVX7</accession>
<comment type="cofactor">
    <cofactor evidence="1">
        <name>(R)-lipoate</name>
        <dbReference type="ChEBI" id="CHEBI:83088"/>
    </cofactor>
</comment>
<organism evidence="16 17">
    <name type="scientific">Hymenobacter rigui</name>
    <dbReference type="NCBI Taxonomy" id="334424"/>
    <lineage>
        <taxon>Bacteria</taxon>
        <taxon>Pseudomonadati</taxon>
        <taxon>Bacteroidota</taxon>
        <taxon>Cytophagia</taxon>
        <taxon>Cytophagales</taxon>
        <taxon>Hymenobacteraceae</taxon>
        <taxon>Hymenobacter</taxon>
    </lineage>
</organism>
<evidence type="ECO:0000313" key="16">
    <source>
        <dbReference type="EMBL" id="RSK50909.1"/>
    </source>
</evidence>
<dbReference type="Gene3D" id="4.10.320.10">
    <property type="entry name" value="E3-binding domain"/>
    <property type="match status" value="1"/>
</dbReference>
<dbReference type="Pfam" id="PF00364">
    <property type="entry name" value="Biotin_lipoyl"/>
    <property type="match status" value="2"/>
</dbReference>
<dbReference type="FunFam" id="3.30.559.10:FF:000007">
    <property type="entry name" value="Dihydrolipoamide acetyltransferase component of pyruvate dehydrogenase complex"/>
    <property type="match status" value="1"/>
</dbReference>
<dbReference type="GO" id="GO:0004149">
    <property type="term" value="F:dihydrolipoyllysine-residue succinyltransferase activity"/>
    <property type="evidence" value="ECO:0007669"/>
    <property type="project" value="UniProtKB-UniRule"/>
</dbReference>
<evidence type="ECO:0000259" key="15">
    <source>
        <dbReference type="PROSITE" id="PS51826"/>
    </source>
</evidence>
<keyword evidence="17" id="KW-1185">Reference proteome</keyword>
<proteinExistence type="inferred from homology"/>
<evidence type="ECO:0000256" key="1">
    <source>
        <dbReference type="ARBA" id="ARBA00001938"/>
    </source>
</evidence>
<dbReference type="Pfam" id="PF02817">
    <property type="entry name" value="E3_binding"/>
    <property type="match status" value="1"/>
</dbReference>
<comment type="function">
    <text evidence="2 12">E2 component of the 2-oxoglutarate dehydrogenase (OGDH) complex which catalyzes the second step in the conversion of 2-oxoglutarate to succinyl-CoA and CO(2).</text>
</comment>
<dbReference type="OrthoDB" id="9805770at2"/>
<evidence type="ECO:0000313" key="17">
    <source>
        <dbReference type="Proteomes" id="UP000273500"/>
    </source>
</evidence>
<dbReference type="InterPro" id="IPR004167">
    <property type="entry name" value="PSBD"/>
</dbReference>
<dbReference type="InterPro" id="IPR050537">
    <property type="entry name" value="2-oxoacid_dehydrogenase"/>
</dbReference>
<keyword evidence="8 12" id="KW-0808">Transferase</keyword>
<evidence type="ECO:0000256" key="9">
    <source>
        <dbReference type="ARBA" id="ARBA00022823"/>
    </source>
</evidence>
<sequence>MGLEIKIPAVGESITEVTIAKWLKADGDTVKRDEILAELESDKATFELPAEADGVLKIRVAEGETIGIGTTIAEIDGAGAAAAPAAAAPAASAPAAPAADPVSQGEQNPTASDQAGYGGQPAGGAAAQAAAPASNGGGATVEMTIPAVGESITEVTVAKWLKEDGAQVQRDEIIAELESDKATFELPAEGTGILRHAAKEGETIGIGATIARIEGGSGAAAPASAPAAAPAAAQAAPAAAAPAASATTSYATGTPSPAAGKILGEKGISPADVQGSGRDGRITKEDAQNAQAKPAAPAPAAAPAAAKPAAAPQAAPAASGNRNVRRERMSNLRKTVARRLVSVKNETAMLTTFNEVNMQPIMDLRNKFKDKFKEKHSVGLGFMSFFTKAVCVALKEWPAVNAQIDGTDIVYNDFCDISIAVSAPKGLVVPVIRNAEELSFDGIEKEIVRLATLARDNKLTIEQMTGGTFTITNGGVFGSMMSTPIINAPQSAILGMHNIVQRPIAENGQVVIRPMMYLALSYDHRIIDGRESVSFLVRVKELLEDPTRLLLGV</sequence>
<evidence type="ECO:0000256" key="8">
    <source>
        <dbReference type="ARBA" id="ARBA00022679"/>
    </source>
</evidence>
<dbReference type="Gene3D" id="3.30.559.10">
    <property type="entry name" value="Chloramphenicol acetyltransferase-like domain"/>
    <property type="match status" value="1"/>
</dbReference>
<dbReference type="PROSITE" id="PS51826">
    <property type="entry name" value="PSBD"/>
    <property type="match status" value="1"/>
</dbReference>
<name>A0A428KVX7_9BACT</name>
<evidence type="ECO:0000256" key="12">
    <source>
        <dbReference type="RuleBase" id="RU361138"/>
    </source>
</evidence>
<feature type="compositionally biased region" description="Low complexity" evidence="13">
    <location>
        <begin position="92"/>
        <end position="101"/>
    </location>
</feature>
<dbReference type="AlphaFoldDB" id="A0A428KVX7"/>
<dbReference type="InterPro" id="IPR036625">
    <property type="entry name" value="E3-bd_dom_sf"/>
</dbReference>
<dbReference type="SUPFAM" id="SSF51230">
    <property type="entry name" value="Single hybrid motif"/>
    <property type="match status" value="2"/>
</dbReference>
<feature type="region of interest" description="Disordered" evidence="13">
    <location>
        <begin position="92"/>
        <end position="137"/>
    </location>
</feature>
<dbReference type="PANTHER" id="PTHR43416">
    <property type="entry name" value="DIHYDROLIPOYLLYSINE-RESIDUE SUCCINYLTRANSFERASE COMPONENT OF 2-OXOGLUTARATE DEHYDROGENASE COMPLEX, MITOCHONDRIAL-RELATED"/>
    <property type="match status" value="1"/>
</dbReference>
<comment type="pathway">
    <text evidence="3 12">Amino-acid degradation; L-lysine degradation via saccharopine pathway; glutaryl-CoA from L-lysine: step 6/6.</text>
</comment>
<dbReference type="GO" id="GO:0006099">
    <property type="term" value="P:tricarboxylic acid cycle"/>
    <property type="evidence" value="ECO:0007669"/>
    <property type="project" value="UniProtKB-UniRule"/>
</dbReference>
<evidence type="ECO:0000256" key="7">
    <source>
        <dbReference type="ARBA" id="ARBA00022532"/>
    </source>
</evidence>
<feature type="compositionally biased region" description="Low complexity" evidence="13">
    <location>
        <begin position="123"/>
        <end position="134"/>
    </location>
</feature>
<dbReference type="GO" id="GO:0005829">
    <property type="term" value="C:cytosol"/>
    <property type="evidence" value="ECO:0007669"/>
    <property type="project" value="TreeGrafter"/>
</dbReference>
<dbReference type="InterPro" id="IPR000089">
    <property type="entry name" value="Biotin_lipoyl"/>
</dbReference>
<protein>
    <recommendedName>
        <fullName evidence="6 12">Dihydrolipoyllysine-residue succinyltransferase component of 2-oxoglutarate dehydrogenase complex</fullName>
        <ecNumber evidence="5 12">2.3.1.61</ecNumber>
    </recommendedName>
    <alternativeName>
        <fullName evidence="12">2-oxoglutarate dehydrogenase complex component E2</fullName>
    </alternativeName>
</protein>
<feature type="compositionally biased region" description="Basic and acidic residues" evidence="13">
    <location>
        <begin position="278"/>
        <end position="287"/>
    </location>
</feature>
<dbReference type="GO" id="GO:0033512">
    <property type="term" value="P:L-lysine catabolic process to acetyl-CoA via saccharopine"/>
    <property type="evidence" value="ECO:0007669"/>
    <property type="project" value="UniProtKB-UniRule"/>
</dbReference>
<evidence type="ECO:0000256" key="5">
    <source>
        <dbReference type="ARBA" id="ARBA00012945"/>
    </source>
</evidence>
<evidence type="ECO:0000256" key="2">
    <source>
        <dbReference type="ARBA" id="ARBA00004052"/>
    </source>
</evidence>
<dbReference type="InterPro" id="IPR001078">
    <property type="entry name" value="2-oxoacid_DH_actylTfrase"/>
</dbReference>
<dbReference type="RefSeq" id="WP_125417386.1">
    <property type="nucleotide sequence ID" value="NZ_RWIT01000001.1"/>
</dbReference>
<comment type="caution">
    <text evidence="16">The sequence shown here is derived from an EMBL/GenBank/DDBJ whole genome shotgun (WGS) entry which is preliminary data.</text>
</comment>
<dbReference type="InterPro" id="IPR006255">
    <property type="entry name" value="SucB"/>
</dbReference>
<feature type="compositionally biased region" description="Low complexity" evidence="13">
    <location>
        <begin position="290"/>
        <end position="318"/>
    </location>
</feature>
<dbReference type="CDD" id="cd06849">
    <property type="entry name" value="lipoyl_domain"/>
    <property type="match status" value="2"/>
</dbReference>
<comment type="catalytic activity">
    <reaction evidence="11 12">
        <text>N(6)-[(R)-dihydrolipoyl]-L-lysyl-[protein] + succinyl-CoA = N(6)-[(R)-S(8)-succinyldihydrolipoyl]-L-lysyl-[protein] + CoA</text>
        <dbReference type="Rhea" id="RHEA:15213"/>
        <dbReference type="Rhea" id="RHEA-COMP:10475"/>
        <dbReference type="Rhea" id="RHEA-COMP:20092"/>
        <dbReference type="ChEBI" id="CHEBI:57287"/>
        <dbReference type="ChEBI" id="CHEBI:57292"/>
        <dbReference type="ChEBI" id="CHEBI:83100"/>
        <dbReference type="ChEBI" id="CHEBI:83120"/>
        <dbReference type="EC" id="2.3.1.61"/>
    </reaction>
</comment>
<dbReference type="NCBIfam" id="TIGR01347">
    <property type="entry name" value="sucB"/>
    <property type="match status" value="1"/>
</dbReference>
<dbReference type="EMBL" id="RWIT01000001">
    <property type="protein sequence ID" value="RSK50909.1"/>
    <property type="molecule type" value="Genomic_DNA"/>
</dbReference>
<evidence type="ECO:0000256" key="6">
    <source>
        <dbReference type="ARBA" id="ARBA00019511"/>
    </source>
</evidence>
<dbReference type="Gene3D" id="2.40.50.100">
    <property type="match status" value="2"/>
</dbReference>
<dbReference type="EC" id="2.3.1.61" evidence="5 12"/>
<dbReference type="PROSITE" id="PS50968">
    <property type="entry name" value="BIOTINYL_LIPOYL"/>
    <property type="match status" value="2"/>
</dbReference>
<evidence type="ECO:0000256" key="13">
    <source>
        <dbReference type="SAM" id="MobiDB-lite"/>
    </source>
</evidence>
<keyword evidence="10 12" id="KW-0012">Acyltransferase</keyword>
<feature type="domain" description="Lipoyl-binding" evidence="14">
    <location>
        <begin position="2"/>
        <end position="76"/>
    </location>
</feature>
<dbReference type="SUPFAM" id="SSF52777">
    <property type="entry name" value="CoA-dependent acyltransferases"/>
    <property type="match status" value="1"/>
</dbReference>
<evidence type="ECO:0000256" key="10">
    <source>
        <dbReference type="ARBA" id="ARBA00023315"/>
    </source>
</evidence>
<dbReference type="PANTHER" id="PTHR43416:SF5">
    <property type="entry name" value="DIHYDROLIPOYLLYSINE-RESIDUE SUCCINYLTRANSFERASE COMPONENT OF 2-OXOGLUTARATE DEHYDROGENASE COMPLEX, MITOCHONDRIAL"/>
    <property type="match status" value="1"/>
</dbReference>
<gene>
    <name evidence="16" type="primary">odhB</name>
    <name evidence="16" type="ORF">EI291_00910</name>
</gene>
<feature type="compositionally biased region" description="Low complexity" evidence="13">
    <location>
        <begin position="248"/>
        <end position="259"/>
    </location>
</feature>
<evidence type="ECO:0000256" key="3">
    <source>
        <dbReference type="ARBA" id="ARBA00005145"/>
    </source>
</evidence>
<evidence type="ECO:0000259" key="14">
    <source>
        <dbReference type="PROSITE" id="PS50968"/>
    </source>
</evidence>
<dbReference type="InterPro" id="IPR023213">
    <property type="entry name" value="CAT-like_dom_sf"/>
</dbReference>
<dbReference type="PROSITE" id="PS00189">
    <property type="entry name" value="LIPOYL"/>
    <property type="match status" value="2"/>
</dbReference>
<feature type="domain" description="Lipoyl-binding" evidence="14">
    <location>
        <begin position="140"/>
        <end position="214"/>
    </location>
</feature>
<feature type="domain" description="Peripheral subunit-binding (PSBD)" evidence="15">
    <location>
        <begin position="254"/>
        <end position="291"/>
    </location>
</feature>
<reference evidence="16 17" key="1">
    <citation type="submission" date="2018-12" db="EMBL/GenBank/DDBJ databases">
        <authorList>
            <person name="Feng G."/>
            <person name="Zhu H."/>
        </authorList>
    </citation>
    <scope>NUCLEOTIDE SEQUENCE [LARGE SCALE GENOMIC DNA]</scope>
    <source>
        <strain evidence="16 17">KCTC 12533</strain>
    </source>
</reference>
<feature type="region of interest" description="Disordered" evidence="13">
    <location>
        <begin position="248"/>
        <end position="328"/>
    </location>
</feature>
<feature type="compositionally biased region" description="Polar residues" evidence="13">
    <location>
        <begin position="104"/>
        <end position="113"/>
    </location>
</feature>
<comment type="similarity">
    <text evidence="4 12">Belongs to the 2-oxoacid dehydrogenase family.</text>
</comment>
<dbReference type="NCBIfam" id="NF004309">
    <property type="entry name" value="PRK05704.1"/>
    <property type="match status" value="1"/>
</dbReference>